<reference evidence="5 6" key="1">
    <citation type="submission" date="2017-07" db="EMBL/GenBank/DDBJ databases">
        <title>Isolation and whole genome analysis of endospore-forming bacteria from heroin.</title>
        <authorList>
            <person name="Kalinowski J."/>
            <person name="Ahrens B."/>
            <person name="Al-Dilaimi A."/>
            <person name="Winkler A."/>
            <person name="Wibberg D."/>
            <person name="Schleenbecker U."/>
            <person name="Ruckert C."/>
            <person name="Wolfel R."/>
            <person name="Grass G."/>
        </authorList>
    </citation>
    <scope>NUCLEOTIDE SEQUENCE [LARGE SCALE GENOMIC DNA]</scope>
    <source>
        <strain evidence="5 6">7539</strain>
    </source>
</reference>
<dbReference type="Proteomes" id="UP000216207">
    <property type="component" value="Unassembled WGS sequence"/>
</dbReference>
<dbReference type="PANTHER" id="PTHR10907">
    <property type="entry name" value="REGUCALCIN"/>
    <property type="match status" value="1"/>
</dbReference>
<evidence type="ECO:0000256" key="1">
    <source>
        <dbReference type="ARBA" id="ARBA00008853"/>
    </source>
</evidence>
<feature type="domain" description="SMP-30/Gluconolactonase/LRE-like region" evidence="4">
    <location>
        <begin position="14"/>
        <end position="256"/>
    </location>
</feature>
<dbReference type="Gene3D" id="2.120.10.30">
    <property type="entry name" value="TolB, C-terminal domain"/>
    <property type="match status" value="1"/>
</dbReference>
<dbReference type="PANTHER" id="PTHR10907:SF47">
    <property type="entry name" value="REGUCALCIN"/>
    <property type="match status" value="1"/>
</dbReference>
<dbReference type="InterPro" id="IPR013658">
    <property type="entry name" value="SGL"/>
</dbReference>
<sequence length="285" mass="31054">MIQAEAVWKGKAALGEGPLWDEGEQVLYWVDIDGYKLHRFNPKTNDDQQFSFAQHVSAVVKKAGGGFVLAMGDGLYLYEEERLTPYFLLPQGGKQLRFNDAKCDPAGRLWAGTMAFDCHSPIGALYCLDHNGQISKAISGLAISNGLAWDEGKGLLYHNETASASTTAYRFDEQTGEMSEPRIIDIPYRSYNGSPDGMAIDENGHLWIALYGASKVICVDPDTGNVLEEVVVPATNVTSCAFGGEDYRTLYVTTANKQGEHEGGSLFAARVESAGLPAHAYLSRK</sequence>
<feature type="binding site" evidence="3">
    <location>
        <position position="117"/>
    </location>
    <ligand>
        <name>substrate</name>
    </ligand>
</feature>
<keyword evidence="3" id="KW-0479">Metal-binding</keyword>
<proteinExistence type="inferred from homology"/>
<feature type="active site" description="Proton donor/acceptor" evidence="2">
    <location>
        <position position="196"/>
    </location>
</feature>
<dbReference type="Pfam" id="PF08450">
    <property type="entry name" value="SGL"/>
    <property type="match status" value="1"/>
</dbReference>
<feature type="binding site" evidence="3">
    <location>
        <position position="16"/>
    </location>
    <ligand>
        <name>a divalent metal cation</name>
        <dbReference type="ChEBI" id="CHEBI:60240"/>
    </ligand>
</feature>
<feature type="binding site" evidence="3">
    <location>
        <position position="99"/>
    </location>
    <ligand>
        <name>substrate</name>
    </ligand>
</feature>
<evidence type="ECO:0000259" key="4">
    <source>
        <dbReference type="Pfam" id="PF08450"/>
    </source>
</evidence>
<protein>
    <recommendedName>
        <fullName evidence="4">SMP-30/Gluconolactonase/LRE-like region domain-containing protein</fullName>
    </recommendedName>
</protein>
<name>A0A268P2B7_SHOCL</name>
<dbReference type="PRINTS" id="PR01790">
    <property type="entry name" value="SMP30FAMILY"/>
</dbReference>
<evidence type="ECO:0000313" key="6">
    <source>
        <dbReference type="Proteomes" id="UP000216207"/>
    </source>
</evidence>
<feature type="binding site" evidence="3">
    <location>
        <position position="145"/>
    </location>
    <ligand>
        <name>a divalent metal cation</name>
        <dbReference type="ChEBI" id="CHEBI:60240"/>
    </ligand>
</feature>
<dbReference type="InterPro" id="IPR011042">
    <property type="entry name" value="6-blade_b-propeller_TolB-like"/>
</dbReference>
<comment type="caution">
    <text evidence="5">The sequence shown here is derived from an EMBL/GenBank/DDBJ whole genome shotgun (WGS) entry which is preliminary data.</text>
</comment>
<dbReference type="GO" id="GO:0019853">
    <property type="term" value="P:L-ascorbic acid biosynthetic process"/>
    <property type="evidence" value="ECO:0007669"/>
    <property type="project" value="TreeGrafter"/>
</dbReference>
<dbReference type="InterPro" id="IPR005511">
    <property type="entry name" value="SMP-30"/>
</dbReference>
<accession>A0A268P2B7</accession>
<dbReference type="AlphaFoldDB" id="A0A268P2B7"/>
<dbReference type="GO" id="GO:0004341">
    <property type="term" value="F:gluconolactonase activity"/>
    <property type="evidence" value="ECO:0007669"/>
    <property type="project" value="TreeGrafter"/>
</dbReference>
<comment type="cofactor">
    <cofactor evidence="3">
        <name>Zn(2+)</name>
        <dbReference type="ChEBI" id="CHEBI:29105"/>
    </cofactor>
    <text evidence="3">Binds 1 divalent metal cation per subunit.</text>
</comment>
<dbReference type="EMBL" id="NPCC01000006">
    <property type="protein sequence ID" value="PAE89904.1"/>
    <property type="molecule type" value="Genomic_DNA"/>
</dbReference>
<gene>
    <name evidence="5" type="ORF">CHH72_06545</name>
</gene>
<evidence type="ECO:0000313" key="5">
    <source>
        <dbReference type="EMBL" id="PAE89904.1"/>
    </source>
</evidence>
<evidence type="ECO:0000256" key="3">
    <source>
        <dbReference type="PIRSR" id="PIRSR605511-2"/>
    </source>
</evidence>
<evidence type="ECO:0000256" key="2">
    <source>
        <dbReference type="PIRSR" id="PIRSR605511-1"/>
    </source>
</evidence>
<keyword evidence="3" id="KW-0862">Zinc</keyword>
<dbReference type="SUPFAM" id="SSF63829">
    <property type="entry name" value="Calcium-dependent phosphotriesterase"/>
    <property type="match status" value="1"/>
</dbReference>
<dbReference type="RefSeq" id="WP_095295015.1">
    <property type="nucleotide sequence ID" value="NZ_NPCC01000006.1"/>
</dbReference>
<feature type="binding site" evidence="3">
    <location>
        <position position="196"/>
    </location>
    <ligand>
        <name>a divalent metal cation</name>
        <dbReference type="ChEBI" id="CHEBI:60240"/>
    </ligand>
</feature>
<organism evidence="5 6">
    <name type="scientific">Shouchella clausii</name>
    <name type="common">Alkalihalobacillus clausii</name>
    <dbReference type="NCBI Taxonomy" id="79880"/>
    <lineage>
        <taxon>Bacteria</taxon>
        <taxon>Bacillati</taxon>
        <taxon>Bacillota</taxon>
        <taxon>Bacilli</taxon>
        <taxon>Bacillales</taxon>
        <taxon>Bacillaceae</taxon>
        <taxon>Shouchella</taxon>
    </lineage>
</organism>
<feature type="binding site" evidence="3">
    <location>
        <position position="97"/>
    </location>
    <ligand>
        <name>substrate</name>
    </ligand>
</feature>
<comment type="similarity">
    <text evidence="1">Belongs to the SMP-30/CGR1 family.</text>
</comment>
<dbReference type="GO" id="GO:0005509">
    <property type="term" value="F:calcium ion binding"/>
    <property type="evidence" value="ECO:0007669"/>
    <property type="project" value="TreeGrafter"/>
</dbReference>